<keyword evidence="11" id="KW-0472">Membrane</keyword>
<dbReference type="InterPro" id="IPR026627">
    <property type="entry name" value="NDUFB2_animal"/>
</dbReference>
<gene>
    <name evidence="12" type="ORF">Cfor_12226</name>
</gene>
<dbReference type="EMBL" id="BLKM01000868">
    <property type="protein sequence ID" value="GFG39092.1"/>
    <property type="molecule type" value="Genomic_DNA"/>
</dbReference>
<comment type="function">
    <text evidence="1">Accessory subunit of the mitochondrial membrane respiratory chain NADH dehydrogenase (Complex I), that is believed not to be involved in catalysis. Complex I functions in the transfer of electrons from NADH to the respiratory chain. The immediate electron acceptor for the enzyme is believed to be ubiquinone.</text>
</comment>
<proteinExistence type="inferred from homology"/>
<evidence type="ECO:0000256" key="5">
    <source>
        <dbReference type="ARBA" id="ARBA00022448"/>
    </source>
</evidence>
<comment type="subunit">
    <text evidence="4">Complex I is composed of 45 different subunits.</text>
</comment>
<keyword evidence="13" id="KW-1185">Reference proteome</keyword>
<keyword evidence="10" id="KW-0496">Mitochondrion</keyword>
<dbReference type="AlphaFoldDB" id="A0A6L2Q6H3"/>
<accession>A0A6L2Q6H3</accession>
<dbReference type="PANTHER" id="PTHR15223:SF1">
    <property type="entry name" value="NADH DEHYDROGENASE [UBIQUINONE] 1 BETA SUBCOMPLEX SUBUNIT 2, MITOCHONDRIAL"/>
    <property type="match status" value="1"/>
</dbReference>
<evidence type="ECO:0000256" key="6">
    <source>
        <dbReference type="ARBA" id="ARBA00022660"/>
    </source>
</evidence>
<dbReference type="InParanoid" id="A0A6L2Q6H3"/>
<dbReference type="Proteomes" id="UP000502823">
    <property type="component" value="Unassembled WGS sequence"/>
</dbReference>
<dbReference type="OrthoDB" id="6241903at2759"/>
<evidence type="ECO:0000256" key="11">
    <source>
        <dbReference type="ARBA" id="ARBA00023136"/>
    </source>
</evidence>
<sequence length="101" mass="11977">MLVSRSAGALRCIFTKLNQSTRKPSIQTIRKGHDHVWSYREPPPPQPKHIRVLAECVGGFMWWWIFWHLWHEPEHILGEFEYPDASKWTDEELGIPPDDEE</sequence>
<evidence type="ECO:0000256" key="3">
    <source>
        <dbReference type="ARBA" id="ARBA00005923"/>
    </source>
</evidence>
<dbReference type="GO" id="GO:0032981">
    <property type="term" value="P:mitochondrial respiratory chain complex I assembly"/>
    <property type="evidence" value="ECO:0007669"/>
    <property type="project" value="TreeGrafter"/>
</dbReference>
<comment type="similarity">
    <text evidence="3">Belongs to the complex I NDUFB2 subunit family.</text>
</comment>
<evidence type="ECO:0000256" key="4">
    <source>
        <dbReference type="ARBA" id="ARBA00011533"/>
    </source>
</evidence>
<keyword evidence="9" id="KW-0249">Electron transport</keyword>
<dbReference type="FunCoup" id="A0A6L2Q6H3">
    <property type="interactions" value="90"/>
</dbReference>
<comment type="caution">
    <text evidence="12">The sequence shown here is derived from an EMBL/GenBank/DDBJ whole genome shotgun (WGS) entry which is preliminary data.</text>
</comment>
<protein>
    <recommendedName>
        <fullName evidence="14">NADH dehydrogenase [ubiquinone] 1 beta subcomplex subunit 2, mitochondrial</fullName>
    </recommendedName>
</protein>
<name>A0A6L2Q6H3_COPFO</name>
<evidence type="ECO:0000313" key="13">
    <source>
        <dbReference type="Proteomes" id="UP000502823"/>
    </source>
</evidence>
<comment type="subcellular location">
    <subcellularLocation>
        <location evidence="2">Mitochondrion inner membrane</location>
        <topology evidence="2">Peripheral membrane protein</topology>
        <orientation evidence="2">Matrix side</orientation>
    </subcellularLocation>
</comment>
<evidence type="ECO:0000256" key="1">
    <source>
        <dbReference type="ARBA" id="ARBA00003195"/>
    </source>
</evidence>
<dbReference type="GO" id="GO:0005743">
    <property type="term" value="C:mitochondrial inner membrane"/>
    <property type="evidence" value="ECO:0007669"/>
    <property type="project" value="UniProtKB-SubCell"/>
</dbReference>
<evidence type="ECO:0000256" key="2">
    <source>
        <dbReference type="ARBA" id="ARBA00004443"/>
    </source>
</evidence>
<evidence type="ECO:0000256" key="10">
    <source>
        <dbReference type="ARBA" id="ARBA00023128"/>
    </source>
</evidence>
<dbReference type="GO" id="GO:0045271">
    <property type="term" value="C:respiratory chain complex I"/>
    <property type="evidence" value="ECO:0007669"/>
    <property type="project" value="InterPro"/>
</dbReference>
<reference evidence="13" key="1">
    <citation type="submission" date="2020-01" db="EMBL/GenBank/DDBJ databases">
        <title>Draft genome sequence of the Termite Coptotermes fromosanus.</title>
        <authorList>
            <person name="Itakura S."/>
            <person name="Yosikawa Y."/>
            <person name="Umezawa K."/>
        </authorList>
    </citation>
    <scope>NUCLEOTIDE SEQUENCE [LARGE SCALE GENOMIC DNA]</scope>
</reference>
<evidence type="ECO:0008006" key="14">
    <source>
        <dbReference type="Google" id="ProtNLM"/>
    </source>
</evidence>
<keyword evidence="7" id="KW-0999">Mitochondrion inner membrane</keyword>
<keyword evidence="5" id="KW-0813">Transport</keyword>
<evidence type="ECO:0000256" key="8">
    <source>
        <dbReference type="ARBA" id="ARBA00022946"/>
    </source>
</evidence>
<keyword evidence="6" id="KW-0679">Respiratory chain</keyword>
<organism evidence="12 13">
    <name type="scientific">Coptotermes formosanus</name>
    <name type="common">Formosan subterranean termite</name>
    <dbReference type="NCBI Taxonomy" id="36987"/>
    <lineage>
        <taxon>Eukaryota</taxon>
        <taxon>Metazoa</taxon>
        <taxon>Ecdysozoa</taxon>
        <taxon>Arthropoda</taxon>
        <taxon>Hexapoda</taxon>
        <taxon>Insecta</taxon>
        <taxon>Pterygota</taxon>
        <taxon>Neoptera</taxon>
        <taxon>Polyneoptera</taxon>
        <taxon>Dictyoptera</taxon>
        <taxon>Blattodea</taxon>
        <taxon>Blattoidea</taxon>
        <taxon>Termitoidae</taxon>
        <taxon>Rhinotermitidae</taxon>
        <taxon>Coptotermes</taxon>
    </lineage>
</organism>
<evidence type="ECO:0000256" key="7">
    <source>
        <dbReference type="ARBA" id="ARBA00022792"/>
    </source>
</evidence>
<dbReference type="PANTHER" id="PTHR15223">
    <property type="entry name" value="NADH-UBIQUINONE OXIDOREDUCTASE AGGG SUBUNIT"/>
    <property type="match status" value="1"/>
</dbReference>
<keyword evidence="8" id="KW-0809">Transit peptide</keyword>
<dbReference type="Pfam" id="PF14813">
    <property type="entry name" value="NADH_B2"/>
    <property type="match status" value="1"/>
</dbReference>
<evidence type="ECO:0000313" key="12">
    <source>
        <dbReference type="EMBL" id="GFG39092.1"/>
    </source>
</evidence>
<evidence type="ECO:0000256" key="9">
    <source>
        <dbReference type="ARBA" id="ARBA00022982"/>
    </source>
</evidence>